<dbReference type="RefSeq" id="WP_097011718.1">
    <property type="nucleotide sequence ID" value="NZ_LT907975.1"/>
</dbReference>
<dbReference type="PROSITE" id="PS51257">
    <property type="entry name" value="PROKAR_LIPOPROTEIN"/>
    <property type="match status" value="1"/>
</dbReference>
<dbReference type="Proteomes" id="UP000219215">
    <property type="component" value="Chromosome DPRO"/>
</dbReference>
<dbReference type="GO" id="GO:0003909">
    <property type="term" value="F:DNA ligase activity"/>
    <property type="evidence" value="ECO:0007669"/>
    <property type="project" value="InterPro"/>
</dbReference>
<evidence type="ECO:0000313" key="3">
    <source>
        <dbReference type="Proteomes" id="UP000219215"/>
    </source>
</evidence>
<dbReference type="Pfam" id="PF12092">
    <property type="entry name" value="DUF3568"/>
    <property type="match status" value="1"/>
</dbReference>
<evidence type="ECO:0008006" key="4">
    <source>
        <dbReference type="Google" id="ProtNLM"/>
    </source>
</evidence>
<sequence>MKQYHLAINVLVCAVLLSVSAGCAFVVGGSAVAAGTYVYIEGQTLGTYETDVPNAFRASVAACEELGIPVIKERKAETDGEVQGKYNGERVVITMKQVTDTQTEISVRVGLIGNEASARRIHGVIQNKL</sequence>
<dbReference type="OrthoDB" id="5459114at2"/>
<protein>
    <recommendedName>
        <fullName evidence="4">Lipoprotein</fullName>
    </recommendedName>
</protein>
<dbReference type="AlphaFoldDB" id="A0A2C8F8G9"/>
<dbReference type="PROSITE" id="PS00697">
    <property type="entry name" value="DNA_LIGASE_A1"/>
    <property type="match status" value="1"/>
</dbReference>
<evidence type="ECO:0000256" key="1">
    <source>
        <dbReference type="SAM" id="SignalP"/>
    </source>
</evidence>
<dbReference type="KEGG" id="pprf:DPRO_1807"/>
<feature type="signal peptide" evidence="1">
    <location>
        <begin position="1"/>
        <end position="21"/>
    </location>
</feature>
<keyword evidence="3" id="KW-1185">Reference proteome</keyword>
<reference evidence="3" key="1">
    <citation type="submission" date="2017-09" db="EMBL/GenBank/DDBJ databases">
        <authorList>
            <person name="Regsiter A."/>
            <person name="William W."/>
        </authorList>
    </citation>
    <scope>NUCLEOTIDE SEQUENCE [LARGE SCALE GENOMIC DNA]</scope>
    <source>
        <strain evidence="3">500-1</strain>
    </source>
</reference>
<dbReference type="InterPro" id="IPR016059">
    <property type="entry name" value="DNA_ligase_ATP-dep_CS"/>
</dbReference>
<feature type="chain" id="PRO_5013287964" description="Lipoprotein" evidence="1">
    <location>
        <begin position="22"/>
        <end position="129"/>
    </location>
</feature>
<proteinExistence type="predicted"/>
<organism evidence="2 3">
    <name type="scientific">Pseudodesulfovibrio profundus</name>
    <dbReference type="NCBI Taxonomy" id="57320"/>
    <lineage>
        <taxon>Bacteria</taxon>
        <taxon>Pseudomonadati</taxon>
        <taxon>Thermodesulfobacteriota</taxon>
        <taxon>Desulfovibrionia</taxon>
        <taxon>Desulfovibrionales</taxon>
        <taxon>Desulfovibrionaceae</taxon>
    </lineage>
</organism>
<accession>A0A2C8F8G9</accession>
<gene>
    <name evidence="2" type="ORF">DPRO_1807</name>
</gene>
<dbReference type="InterPro" id="IPR021952">
    <property type="entry name" value="Flpp3-like"/>
</dbReference>
<dbReference type="EMBL" id="LT907975">
    <property type="protein sequence ID" value="SOB58707.1"/>
    <property type="molecule type" value="Genomic_DNA"/>
</dbReference>
<name>A0A2C8F8G9_9BACT</name>
<keyword evidence="1" id="KW-0732">Signal</keyword>
<evidence type="ECO:0000313" key="2">
    <source>
        <dbReference type="EMBL" id="SOB58707.1"/>
    </source>
</evidence>